<dbReference type="OrthoDB" id="6580001at2759"/>
<proteinExistence type="predicted"/>
<keyword evidence="2" id="KW-1185">Reference proteome</keyword>
<organism evidence="1 2">
    <name type="scientific">Aphis craccivora</name>
    <name type="common">Cowpea aphid</name>
    <dbReference type="NCBI Taxonomy" id="307492"/>
    <lineage>
        <taxon>Eukaryota</taxon>
        <taxon>Metazoa</taxon>
        <taxon>Ecdysozoa</taxon>
        <taxon>Arthropoda</taxon>
        <taxon>Hexapoda</taxon>
        <taxon>Insecta</taxon>
        <taxon>Pterygota</taxon>
        <taxon>Neoptera</taxon>
        <taxon>Paraneoptera</taxon>
        <taxon>Hemiptera</taxon>
        <taxon>Sternorrhyncha</taxon>
        <taxon>Aphidomorpha</taxon>
        <taxon>Aphidoidea</taxon>
        <taxon>Aphididae</taxon>
        <taxon>Aphidini</taxon>
        <taxon>Aphis</taxon>
        <taxon>Aphis</taxon>
    </lineage>
</organism>
<accession>A0A6G0WQY4</accession>
<comment type="caution">
    <text evidence="1">The sequence shown here is derived from an EMBL/GenBank/DDBJ whole genome shotgun (WGS) entry which is preliminary data.</text>
</comment>
<feature type="non-terminal residue" evidence="1">
    <location>
        <position position="1"/>
    </location>
</feature>
<reference evidence="1 2" key="1">
    <citation type="submission" date="2019-08" db="EMBL/GenBank/DDBJ databases">
        <title>Whole genome of Aphis craccivora.</title>
        <authorList>
            <person name="Voronova N.V."/>
            <person name="Shulinski R.S."/>
            <person name="Bandarenka Y.V."/>
            <person name="Zhorov D.G."/>
            <person name="Warner D."/>
        </authorList>
    </citation>
    <scope>NUCLEOTIDE SEQUENCE [LARGE SCALE GENOMIC DNA]</scope>
    <source>
        <strain evidence="1">180601</strain>
        <tissue evidence="1">Whole Body</tissue>
    </source>
</reference>
<name>A0A6G0WQY4_APHCR</name>
<evidence type="ECO:0000313" key="2">
    <source>
        <dbReference type="Proteomes" id="UP000478052"/>
    </source>
</evidence>
<protein>
    <submittedName>
        <fullName evidence="1">Uncharacterized protein</fullName>
    </submittedName>
</protein>
<dbReference type="AlphaFoldDB" id="A0A6G0WQY4"/>
<dbReference type="Proteomes" id="UP000478052">
    <property type="component" value="Unassembled WGS sequence"/>
</dbReference>
<sequence length="57" mass="6497">NYAQSNGLAERSIQPIKKLLKKFKESKTDIYIALMHNRNYPKGNVCSPSQLLMSKSI</sequence>
<gene>
    <name evidence="1" type="ORF">FWK35_00024493</name>
</gene>
<dbReference type="EMBL" id="VUJU01008501">
    <property type="protein sequence ID" value="KAF0729849.1"/>
    <property type="molecule type" value="Genomic_DNA"/>
</dbReference>
<evidence type="ECO:0000313" key="1">
    <source>
        <dbReference type="EMBL" id="KAF0729849.1"/>
    </source>
</evidence>